<organism>
    <name type="scientific">Solenopsis invicta</name>
    <name type="common">Red imported fire ant</name>
    <name type="synonym">Solenopsis wagneri</name>
    <dbReference type="NCBI Taxonomy" id="13686"/>
    <lineage>
        <taxon>Eukaryota</taxon>
        <taxon>Metazoa</taxon>
        <taxon>Ecdysozoa</taxon>
        <taxon>Arthropoda</taxon>
        <taxon>Hexapoda</taxon>
        <taxon>Insecta</taxon>
        <taxon>Pterygota</taxon>
        <taxon>Neoptera</taxon>
        <taxon>Endopterygota</taxon>
        <taxon>Hymenoptera</taxon>
        <taxon>Apocrita</taxon>
        <taxon>Aculeata</taxon>
        <taxon>Formicoidea</taxon>
        <taxon>Formicidae</taxon>
        <taxon>Myrmicinae</taxon>
        <taxon>Solenopsis</taxon>
    </lineage>
</organism>
<reference evidence="1" key="1">
    <citation type="journal article" date="2011" name="Proc. Natl. Acad. Sci. U.S.A.">
        <title>The genome of the fire ant Solenopsis invicta.</title>
        <authorList>
            <person name="Wurm Y."/>
            <person name="Wang J."/>
            <person name="Riba-Grognuz O."/>
            <person name="Corona M."/>
            <person name="Nygaard S."/>
            <person name="Hunt B.G."/>
            <person name="Ingram K.K."/>
            <person name="Falquet L."/>
            <person name="Nipitwattanaphon M."/>
            <person name="Gotzek D."/>
            <person name="Dijkstra M.B."/>
            <person name="Oettler J."/>
            <person name="Comtesse F."/>
            <person name="Shih C.J."/>
            <person name="Wu W.J."/>
            <person name="Yang C.C."/>
            <person name="Thomas J."/>
            <person name="Beaudoing E."/>
            <person name="Pradervand S."/>
            <person name="Flegel V."/>
            <person name="Cook E.D."/>
            <person name="Fabbretti R."/>
            <person name="Stockinger H."/>
            <person name="Long L."/>
            <person name="Farmerie W.G."/>
            <person name="Oakey J."/>
            <person name="Boomsma J.J."/>
            <person name="Pamilo P."/>
            <person name="Yi S.V."/>
            <person name="Heinze J."/>
            <person name="Goodisman M.A."/>
            <person name="Farinelli L."/>
            <person name="Harshman K."/>
            <person name="Hulo N."/>
            <person name="Cerutti L."/>
            <person name="Xenarios I."/>
            <person name="Shoemaker D."/>
            <person name="Keller L."/>
        </authorList>
    </citation>
    <scope>NUCLEOTIDE SEQUENCE [LARGE SCALE GENOMIC DNA]</scope>
</reference>
<name>E9ITP8_SOLIN</name>
<proteinExistence type="predicted"/>
<dbReference type="EMBL" id="GL765625">
    <property type="protein sequence ID" value="EFZ16060.1"/>
    <property type="molecule type" value="Genomic_DNA"/>
</dbReference>
<sequence>VPFYYVCILCHKSTVEYIECSDKLLKHFVNSIIKIYGAEFASHNIHGLLHIIDCVKLFKPLKYF</sequence>
<dbReference type="OMA" id="CHKSTVE"/>
<feature type="non-terminal residue" evidence="1">
    <location>
        <position position="1"/>
    </location>
</feature>
<protein>
    <submittedName>
        <fullName evidence="1">Uncharacterized protein</fullName>
    </submittedName>
</protein>
<gene>
    <name evidence="1" type="ORF">SINV_12118</name>
</gene>
<evidence type="ECO:0000313" key="1">
    <source>
        <dbReference type="EMBL" id="EFZ16060.1"/>
    </source>
</evidence>
<accession>E9ITP8</accession>
<dbReference type="HOGENOM" id="CLU_2874379_0_0_1"/>
<feature type="non-terminal residue" evidence="1">
    <location>
        <position position="64"/>
    </location>
</feature>
<dbReference type="AlphaFoldDB" id="E9ITP8"/>